<evidence type="ECO:0000313" key="9">
    <source>
        <dbReference type="Proteomes" id="UP000025227"/>
    </source>
</evidence>
<dbReference type="OrthoDB" id="6159439at2759"/>
<keyword evidence="2 5" id="KW-0238">DNA-binding</keyword>
<feature type="compositionally biased region" description="Polar residues" evidence="7">
    <location>
        <begin position="1"/>
        <end position="14"/>
    </location>
</feature>
<dbReference type="Gene3D" id="1.10.10.60">
    <property type="entry name" value="Homeodomain-like"/>
    <property type="match status" value="1"/>
</dbReference>
<evidence type="ECO:0000256" key="7">
    <source>
        <dbReference type="SAM" id="MobiDB-lite"/>
    </source>
</evidence>
<feature type="region of interest" description="Disordered" evidence="7">
    <location>
        <begin position="1"/>
        <end position="34"/>
    </location>
</feature>
<dbReference type="GO" id="GO:0005634">
    <property type="term" value="C:nucleus"/>
    <property type="evidence" value="ECO:0007669"/>
    <property type="project" value="UniProtKB-SubCell"/>
</dbReference>
<evidence type="ECO:0000256" key="3">
    <source>
        <dbReference type="ARBA" id="ARBA00023155"/>
    </source>
</evidence>
<feature type="domain" description="Homeobox" evidence="8">
    <location>
        <begin position="30"/>
        <end position="90"/>
    </location>
</feature>
<comment type="subcellular location">
    <subcellularLocation>
        <location evidence="1 5 6">Nucleus</location>
    </subcellularLocation>
</comment>
<dbReference type="InterPro" id="IPR001356">
    <property type="entry name" value="HD"/>
</dbReference>
<feature type="DNA-binding region" description="Homeobox" evidence="5">
    <location>
        <begin position="32"/>
        <end position="91"/>
    </location>
</feature>
<dbReference type="InterPro" id="IPR050649">
    <property type="entry name" value="Paired_Homeobox_TFs"/>
</dbReference>
<evidence type="ECO:0000256" key="4">
    <source>
        <dbReference type="ARBA" id="ARBA00023242"/>
    </source>
</evidence>
<dbReference type="InterPro" id="IPR017970">
    <property type="entry name" value="Homeobox_CS"/>
</dbReference>
<dbReference type="CDD" id="cd00086">
    <property type="entry name" value="homeodomain"/>
    <property type="match status" value="1"/>
</dbReference>
<dbReference type="PANTHER" id="PTHR24329">
    <property type="entry name" value="HOMEOBOX PROTEIN ARISTALESS"/>
    <property type="match status" value="1"/>
</dbReference>
<dbReference type="Pfam" id="PF00046">
    <property type="entry name" value="Homeodomain"/>
    <property type="match status" value="1"/>
</dbReference>
<evidence type="ECO:0000313" key="10">
    <source>
        <dbReference type="WBParaSite" id="HCON_00190560-00001"/>
    </source>
</evidence>
<keyword evidence="4 5" id="KW-0539">Nucleus</keyword>
<dbReference type="SUPFAM" id="SSF46689">
    <property type="entry name" value="Homeodomain-like"/>
    <property type="match status" value="1"/>
</dbReference>
<evidence type="ECO:0000256" key="1">
    <source>
        <dbReference type="ARBA" id="ARBA00004123"/>
    </source>
</evidence>
<dbReference type="SMART" id="SM00389">
    <property type="entry name" value="HOX"/>
    <property type="match status" value="1"/>
</dbReference>
<dbReference type="GO" id="GO:0000981">
    <property type="term" value="F:DNA-binding transcription factor activity, RNA polymerase II-specific"/>
    <property type="evidence" value="ECO:0007669"/>
    <property type="project" value="InterPro"/>
</dbReference>
<dbReference type="Proteomes" id="UP000025227">
    <property type="component" value="Unplaced"/>
</dbReference>
<sequence>MCDTTSGNWRQPPTSAIKRKPDRSESPNSALKRRFRTNFTEAQSLVLEEAFQESHYPDQTAKKGMAEKLDIPEDRITVWFQNRRAKWRRKEMREKERTRCDQYTASSYCFDAPYRYDCNSNCNLGMPVHPEPPQPSTCQLFVTSSCAQIQ</sequence>
<reference evidence="10" key="1">
    <citation type="submission" date="2020-12" db="UniProtKB">
        <authorList>
            <consortium name="WormBaseParasite"/>
        </authorList>
    </citation>
    <scope>IDENTIFICATION</scope>
    <source>
        <strain evidence="10">MHco3</strain>
    </source>
</reference>
<evidence type="ECO:0000256" key="5">
    <source>
        <dbReference type="PROSITE-ProRule" id="PRU00108"/>
    </source>
</evidence>
<dbReference type="WBParaSite" id="HCON_00190560-00001">
    <property type="protein sequence ID" value="HCON_00190560-00001"/>
    <property type="gene ID" value="HCON_00190560"/>
</dbReference>
<dbReference type="PROSITE" id="PS00027">
    <property type="entry name" value="HOMEOBOX_1"/>
    <property type="match status" value="1"/>
</dbReference>
<evidence type="ECO:0000259" key="8">
    <source>
        <dbReference type="PROSITE" id="PS50071"/>
    </source>
</evidence>
<proteinExistence type="predicted"/>
<dbReference type="InterPro" id="IPR009057">
    <property type="entry name" value="Homeodomain-like_sf"/>
</dbReference>
<evidence type="ECO:0000256" key="6">
    <source>
        <dbReference type="RuleBase" id="RU000682"/>
    </source>
</evidence>
<keyword evidence="3 5" id="KW-0371">Homeobox</keyword>
<dbReference type="PANTHER" id="PTHR24329:SF556">
    <property type="entry name" value="HOMEOBOX PROTEIN DSC-1"/>
    <property type="match status" value="1"/>
</dbReference>
<keyword evidence="9" id="KW-1185">Reference proteome</keyword>
<organism evidence="9 10">
    <name type="scientific">Haemonchus contortus</name>
    <name type="common">Barber pole worm</name>
    <dbReference type="NCBI Taxonomy" id="6289"/>
    <lineage>
        <taxon>Eukaryota</taxon>
        <taxon>Metazoa</taxon>
        <taxon>Ecdysozoa</taxon>
        <taxon>Nematoda</taxon>
        <taxon>Chromadorea</taxon>
        <taxon>Rhabditida</taxon>
        <taxon>Rhabditina</taxon>
        <taxon>Rhabditomorpha</taxon>
        <taxon>Strongyloidea</taxon>
        <taxon>Trichostrongylidae</taxon>
        <taxon>Haemonchus</taxon>
    </lineage>
</organism>
<accession>A0A7I4Z671</accession>
<protein>
    <submittedName>
        <fullName evidence="10">Homeobox domain-containing protein</fullName>
    </submittedName>
</protein>
<dbReference type="OMA" id="TCQLFVT"/>
<name>A0A7I4Z671_HAECO</name>
<evidence type="ECO:0000256" key="2">
    <source>
        <dbReference type="ARBA" id="ARBA00023125"/>
    </source>
</evidence>
<dbReference type="GO" id="GO:0000977">
    <property type="term" value="F:RNA polymerase II transcription regulatory region sequence-specific DNA binding"/>
    <property type="evidence" value="ECO:0007669"/>
    <property type="project" value="TreeGrafter"/>
</dbReference>
<dbReference type="AlphaFoldDB" id="A0A7I4Z671"/>
<dbReference type="PROSITE" id="PS50071">
    <property type="entry name" value="HOMEOBOX_2"/>
    <property type="match status" value="1"/>
</dbReference>